<dbReference type="EMBL" id="JAODUP010000069">
    <property type="protein sequence ID" value="KAK2164056.1"/>
    <property type="molecule type" value="Genomic_DNA"/>
</dbReference>
<gene>
    <name evidence="2" type="ORF">LSH36_69g01015</name>
</gene>
<dbReference type="AlphaFoldDB" id="A0AAD9K359"/>
<dbReference type="Proteomes" id="UP001208570">
    <property type="component" value="Unassembled WGS sequence"/>
</dbReference>
<name>A0AAD9K359_9ANNE</name>
<evidence type="ECO:0000313" key="2">
    <source>
        <dbReference type="EMBL" id="KAK2164056.1"/>
    </source>
</evidence>
<feature type="region of interest" description="Disordered" evidence="1">
    <location>
        <begin position="1"/>
        <end position="33"/>
    </location>
</feature>
<accession>A0AAD9K359</accession>
<reference evidence="2" key="1">
    <citation type="journal article" date="2023" name="Mol. Biol. Evol.">
        <title>Third-Generation Sequencing Reveals the Adaptive Role of the Epigenome in Three Deep-Sea Polychaetes.</title>
        <authorList>
            <person name="Perez M."/>
            <person name="Aroh O."/>
            <person name="Sun Y."/>
            <person name="Lan Y."/>
            <person name="Juniper S.K."/>
            <person name="Young C.R."/>
            <person name="Angers B."/>
            <person name="Qian P.Y."/>
        </authorList>
    </citation>
    <scope>NUCLEOTIDE SEQUENCE</scope>
    <source>
        <strain evidence="2">P08H-3</strain>
    </source>
</reference>
<feature type="region of interest" description="Disordered" evidence="1">
    <location>
        <begin position="107"/>
        <end position="148"/>
    </location>
</feature>
<protein>
    <submittedName>
        <fullName evidence="2">Uncharacterized protein</fullName>
    </submittedName>
</protein>
<organism evidence="2 3">
    <name type="scientific">Paralvinella palmiformis</name>
    <dbReference type="NCBI Taxonomy" id="53620"/>
    <lineage>
        <taxon>Eukaryota</taxon>
        <taxon>Metazoa</taxon>
        <taxon>Spiralia</taxon>
        <taxon>Lophotrochozoa</taxon>
        <taxon>Annelida</taxon>
        <taxon>Polychaeta</taxon>
        <taxon>Sedentaria</taxon>
        <taxon>Canalipalpata</taxon>
        <taxon>Terebellida</taxon>
        <taxon>Terebelliformia</taxon>
        <taxon>Alvinellidae</taxon>
        <taxon>Paralvinella</taxon>
    </lineage>
</organism>
<keyword evidence="3" id="KW-1185">Reference proteome</keyword>
<evidence type="ECO:0000313" key="3">
    <source>
        <dbReference type="Proteomes" id="UP001208570"/>
    </source>
</evidence>
<comment type="caution">
    <text evidence="2">The sequence shown here is derived from an EMBL/GenBank/DDBJ whole genome shotgun (WGS) entry which is preliminary data.</text>
</comment>
<evidence type="ECO:0000256" key="1">
    <source>
        <dbReference type="SAM" id="MobiDB-lite"/>
    </source>
</evidence>
<proteinExistence type="predicted"/>
<sequence length="378" mass="41180">MVSTPRPTLGNIRGSPPGSPPRDISPASPKSWEDSLLELDSDLQKICGASRSPMASPGIYMRHCGGSPPAVNLSHSYPATSLMLPGQDRSLSPQTILCRRSVSQESALRASAPSINRSGSPGLPGFRPEHPRSQSCTGDEEGAARPLIVRHEETSERLAEKLSRICGPGQLPDLASPKHGKPLRAKNIMALSCTAVRRDSLKSAFRHQISLTGLQVVDVAACVTSGHRLHVLQVTKKESRVVADIQLPSSLNIHHVMCHVDGDNLVIRERSKPLWSCECAGVGPRYVPIIQQDDVTHQLKVVLHIPDELRYEDLSVRTVDDHLIISRKRVSYPGASSLQFEVGLVLPDMGDSRDVDASLTHSNQLYIVVTFDSSRHIC</sequence>